<dbReference type="EMBL" id="DXBS01000137">
    <property type="protein sequence ID" value="HIZ25303.1"/>
    <property type="molecule type" value="Genomic_DNA"/>
</dbReference>
<dbReference type="Gene3D" id="3.40.50.720">
    <property type="entry name" value="NAD(P)-binding Rossmann-like Domain"/>
    <property type="match status" value="1"/>
</dbReference>
<comment type="similarity">
    <text evidence="1">Belongs to the short-chain dehydrogenases/reductases (SDR) family.</text>
</comment>
<evidence type="ECO:0000313" key="3">
    <source>
        <dbReference type="EMBL" id="HIZ25303.1"/>
    </source>
</evidence>
<evidence type="ECO:0000256" key="1">
    <source>
        <dbReference type="ARBA" id="ARBA00006484"/>
    </source>
</evidence>
<dbReference type="AlphaFoldDB" id="A0A9D2IVS6"/>
<organism evidence="3 4">
    <name type="scientific">Candidatus Gallimonas intestinigallinarum</name>
    <dbReference type="NCBI Taxonomy" id="2838604"/>
    <lineage>
        <taxon>Bacteria</taxon>
        <taxon>Bacillati</taxon>
        <taxon>Bacillota</taxon>
        <taxon>Clostridia</taxon>
        <taxon>Candidatus Gallimonas</taxon>
    </lineage>
</organism>
<reference evidence="3" key="2">
    <citation type="submission" date="2021-04" db="EMBL/GenBank/DDBJ databases">
        <authorList>
            <person name="Gilroy R."/>
        </authorList>
    </citation>
    <scope>NUCLEOTIDE SEQUENCE</scope>
    <source>
        <strain evidence="3">CHK33-5263</strain>
    </source>
</reference>
<dbReference type="Proteomes" id="UP000824044">
    <property type="component" value="Unassembled WGS sequence"/>
</dbReference>
<comment type="caution">
    <text evidence="3">The sequence shown here is derived from an EMBL/GenBank/DDBJ whole genome shotgun (WGS) entry which is preliminary data.</text>
</comment>
<reference evidence="3" key="1">
    <citation type="journal article" date="2021" name="PeerJ">
        <title>Extensive microbial diversity within the chicken gut microbiome revealed by metagenomics and culture.</title>
        <authorList>
            <person name="Gilroy R."/>
            <person name="Ravi A."/>
            <person name="Getino M."/>
            <person name="Pursley I."/>
            <person name="Horton D.L."/>
            <person name="Alikhan N.F."/>
            <person name="Baker D."/>
            <person name="Gharbi K."/>
            <person name="Hall N."/>
            <person name="Watson M."/>
            <person name="Adriaenssens E.M."/>
            <person name="Foster-Nyarko E."/>
            <person name="Jarju S."/>
            <person name="Secka A."/>
            <person name="Antonio M."/>
            <person name="Oren A."/>
            <person name="Chaudhuri R.R."/>
            <person name="La Ragione R."/>
            <person name="Hildebrand F."/>
            <person name="Pallen M.J."/>
        </authorList>
    </citation>
    <scope>NUCLEOTIDE SEQUENCE</scope>
    <source>
        <strain evidence="3">CHK33-5263</strain>
    </source>
</reference>
<proteinExistence type="inferred from homology"/>
<accession>A0A9D2IVS6</accession>
<dbReference type="PANTHER" id="PTHR44196:SF1">
    <property type="entry name" value="DEHYDROGENASE_REDUCTASE SDR FAMILY MEMBER 7B"/>
    <property type="match status" value="1"/>
</dbReference>
<dbReference type="InterPro" id="IPR036291">
    <property type="entry name" value="NAD(P)-bd_dom_sf"/>
</dbReference>
<dbReference type="PROSITE" id="PS00061">
    <property type="entry name" value="ADH_SHORT"/>
    <property type="match status" value="1"/>
</dbReference>
<gene>
    <name evidence="3" type="ORF">H9812_07565</name>
</gene>
<protein>
    <submittedName>
        <fullName evidence="3">SDR family NAD(P)-dependent oxidoreductase</fullName>
    </submittedName>
</protein>
<dbReference type="InterPro" id="IPR020904">
    <property type="entry name" value="Sc_DH/Rdtase_CS"/>
</dbReference>
<name>A0A9D2IVS6_9FIRM</name>
<dbReference type="SUPFAM" id="SSF51735">
    <property type="entry name" value="NAD(P)-binding Rossmann-fold domains"/>
    <property type="match status" value="1"/>
</dbReference>
<dbReference type="CDD" id="cd05233">
    <property type="entry name" value="SDR_c"/>
    <property type="match status" value="1"/>
</dbReference>
<keyword evidence="2" id="KW-0560">Oxidoreductase</keyword>
<dbReference type="GO" id="GO:0016020">
    <property type="term" value="C:membrane"/>
    <property type="evidence" value="ECO:0007669"/>
    <property type="project" value="TreeGrafter"/>
</dbReference>
<dbReference type="InterPro" id="IPR002347">
    <property type="entry name" value="SDR_fam"/>
</dbReference>
<dbReference type="GO" id="GO:0016491">
    <property type="term" value="F:oxidoreductase activity"/>
    <property type="evidence" value="ECO:0007669"/>
    <property type="project" value="UniProtKB-KW"/>
</dbReference>
<sequence>MPEFTLVTGACGGLGGAFVQLLAERGEALLLTGRSEARLAALKQRLLSGFPALTVEIRACDLTDEASRAALLAFADGRQMRISRLVYVAGVDTQKALEKYTADKVILQSRVNLEGACDLARGVFARGGTEFLAVGSMSASTPMPYFALYSATKKGLEQLFVALHAEWKGRAKVTVVLPGGIPTREDIKENIRAHGWFGRVSALPPRTVAERSLKALARNRRKVVIGGWNKLLYALTRCVPTGIRLAFVARMWSKTEKDAF</sequence>
<dbReference type="PRINTS" id="PR00081">
    <property type="entry name" value="GDHRDH"/>
</dbReference>
<dbReference type="PANTHER" id="PTHR44196">
    <property type="entry name" value="DEHYDROGENASE/REDUCTASE SDR FAMILY MEMBER 7B"/>
    <property type="match status" value="1"/>
</dbReference>
<evidence type="ECO:0000313" key="4">
    <source>
        <dbReference type="Proteomes" id="UP000824044"/>
    </source>
</evidence>
<dbReference type="Pfam" id="PF00106">
    <property type="entry name" value="adh_short"/>
    <property type="match status" value="1"/>
</dbReference>
<evidence type="ECO:0000256" key="2">
    <source>
        <dbReference type="ARBA" id="ARBA00023002"/>
    </source>
</evidence>